<dbReference type="AlphaFoldDB" id="A0A0B7K038"/>
<dbReference type="EMBL" id="CDPU01000019">
    <property type="protein sequence ID" value="CEO50569.1"/>
    <property type="molecule type" value="Genomic_DNA"/>
</dbReference>
<protein>
    <recommendedName>
        <fullName evidence="4">FAD/NAD(P)-binding domain-containing protein</fullName>
    </recommendedName>
</protein>
<dbReference type="InterPro" id="IPR036188">
    <property type="entry name" value="FAD/NAD-bd_sf"/>
</dbReference>
<dbReference type="Pfam" id="PF07992">
    <property type="entry name" value="Pyr_redox_2"/>
    <property type="match status" value="1"/>
</dbReference>
<feature type="domain" description="FAD/NAD(P)-binding" evidence="4">
    <location>
        <begin position="10"/>
        <end position="302"/>
    </location>
</feature>
<evidence type="ECO:0000256" key="2">
    <source>
        <dbReference type="ARBA" id="ARBA00022630"/>
    </source>
</evidence>
<dbReference type="Gene3D" id="3.50.50.60">
    <property type="entry name" value="FAD/NAD(P)-binding domain"/>
    <property type="match status" value="2"/>
</dbReference>
<keyword evidence="3" id="KW-0560">Oxidoreductase</keyword>
<dbReference type="PANTHER" id="PTHR48105">
    <property type="entry name" value="THIOREDOXIN REDUCTASE 1-RELATED-RELATED"/>
    <property type="match status" value="1"/>
</dbReference>
<dbReference type="PRINTS" id="PR00469">
    <property type="entry name" value="PNDRDTASEII"/>
</dbReference>
<evidence type="ECO:0000256" key="1">
    <source>
        <dbReference type="ARBA" id="ARBA00009333"/>
    </source>
</evidence>
<sequence>MAAARASKIFDVLIIGGGPAGLTLAGSLARQLHTALILDSGVYRNDPTNHMHNVPGWDHAHPSEFRAKLREDLAARYHTVEYKKGTVKSVRKLEAEDLFEAVDEDGVVYQSRKLALATGVRDRIEAEVKGYGECWGRGVFHCLYCEGYEQRGADSVGALATGFNAEPEMFLHVAHLAKRLSGQVNLYTNGNETLAASLPAHIKSSKIVLDPRLIESLSLVDGGPQVRVNFTDGTSKVEGFIVSHPTVEQRAKSLTEQLGLETTPLGHVVVDEPFKETSVKGCFAAGDMATPISAVIQAMHMGTFAAIGTVSQLQAELEAKDAL</sequence>
<dbReference type="GO" id="GO:0097237">
    <property type="term" value="P:cellular response to toxic substance"/>
    <property type="evidence" value="ECO:0007669"/>
    <property type="project" value="UniProtKB-ARBA"/>
</dbReference>
<evidence type="ECO:0000313" key="5">
    <source>
        <dbReference type="EMBL" id="CEO50569.1"/>
    </source>
</evidence>
<gene>
    <name evidence="5" type="ORF">BN869_000006627_1</name>
</gene>
<evidence type="ECO:0000256" key="3">
    <source>
        <dbReference type="ARBA" id="ARBA00023002"/>
    </source>
</evidence>
<organism evidence="5">
    <name type="scientific">Bionectria ochroleuca</name>
    <name type="common">Gliocladium roseum</name>
    <dbReference type="NCBI Taxonomy" id="29856"/>
    <lineage>
        <taxon>Eukaryota</taxon>
        <taxon>Fungi</taxon>
        <taxon>Dikarya</taxon>
        <taxon>Ascomycota</taxon>
        <taxon>Pezizomycotina</taxon>
        <taxon>Sordariomycetes</taxon>
        <taxon>Hypocreomycetidae</taxon>
        <taxon>Hypocreales</taxon>
        <taxon>Bionectriaceae</taxon>
        <taxon>Clonostachys</taxon>
    </lineage>
</organism>
<dbReference type="PRINTS" id="PR00368">
    <property type="entry name" value="FADPNR"/>
</dbReference>
<proteinExistence type="inferred from homology"/>
<evidence type="ECO:0000259" key="4">
    <source>
        <dbReference type="Pfam" id="PF07992"/>
    </source>
</evidence>
<comment type="similarity">
    <text evidence="1">Belongs to the class-II pyridine nucleotide-disulfide oxidoreductase family.</text>
</comment>
<reference evidence="5" key="1">
    <citation type="submission" date="2015-01" db="EMBL/GenBank/DDBJ databases">
        <authorList>
            <person name="Durling Mikael"/>
        </authorList>
    </citation>
    <scope>NUCLEOTIDE SEQUENCE</scope>
</reference>
<dbReference type="SUPFAM" id="SSF51905">
    <property type="entry name" value="FAD/NAD(P)-binding domain"/>
    <property type="match status" value="1"/>
</dbReference>
<accession>A0A0B7K038</accession>
<name>A0A0B7K038_BIOOC</name>
<dbReference type="InterPro" id="IPR050097">
    <property type="entry name" value="Ferredoxin-NADP_redctase_2"/>
</dbReference>
<dbReference type="InterPro" id="IPR023753">
    <property type="entry name" value="FAD/NAD-binding_dom"/>
</dbReference>
<keyword evidence="2" id="KW-0285">Flavoprotein</keyword>
<dbReference type="GO" id="GO:0016491">
    <property type="term" value="F:oxidoreductase activity"/>
    <property type="evidence" value="ECO:0007669"/>
    <property type="project" value="UniProtKB-KW"/>
</dbReference>